<evidence type="ECO:0000313" key="3">
    <source>
        <dbReference type="Proteomes" id="UP000030765"/>
    </source>
</evidence>
<dbReference type="AlphaFoldDB" id="A0A084WFC7"/>
<evidence type="ECO:0000313" key="2">
    <source>
        <dbReference type="EnsemblMetazoa" id="ASIC016916-PA"/>
    </source>
</evidence>
<dbReference type="EMBL" id="ATLV01023329">
    <property type="status" value="NOT_ANNOTATED_CDS"/>
    <property type="molecule type" value="Genomic_DNA"/>
</dbReference>
<dbReference type="EnsemblMetazoa" id="ASIC016916-RA">
    <property type="protein sequence ID" value="ASIC016916-PA"/>
    <property type="gene ID" value="ASIC016916"/>
</dbReference>
<dbReference type="VEuPathDB" id="VectorBase:ASIC016916"/>
<protein>
    <submittedName>
        <fullName evidence="1 2">Carbamoyl phosphate synthase large subunit</fullName>
    </submittedName>
</protein>
<reference evidence="2" key="2">
    <citation type="submission" date="2020-05" db="UniProtKB">
        <authorList>
            <consortium name="EnsemblMetazoa"/>
        </authorList>
    </citation>
    <scope>IDENTIFICATION</scope>
</reference>
<accession>A0A084WFC7</accession>
<organism evidence="1">
    <name type="scientific">Anopheles sinensis</name>
    <name type="common">Mosquito</name>
    <dbReference type="NCBI Taxonomy" id="74873"/>
    <lineage>
        <taxon>Eukaryota</taxon>
        <taxon>Metazoa</taxon>
        <taxon>Ecdysozoa</taxon>
        <taxon>Arthropoda</taxon>
        <taxon>Hexapoda</taxon>
        <taxon>Insecta</taxon>
        <taxon>Pterygota</taxon>
        <taxon>Neoptera</taxon>
        <taxon>Endopterygota</taxon>
        <taxon>Diptera</taxon>
        <taxon>Nematocera</taxon>
        <taxon>Culicoidea</taxon>
        <taxon>Culicidae</taxon>
        <taxon>Anophelinae</taxon>
        <taxon>Anopheles</taxon>
    </lineage>
</organism>
<gene>
    <name evidence="1" type="ORF">ZHAS_00016916</name>
</gene>
<sequence length="188" mass="21122">MTTATATTTMKALLREKVGLGCAINYRFPGGVHRCENSFPSRRHCILPPSASGSRSIDKFVVPRAQWRPERAAAAASFVRFHHFAFRICCVVATRRNRNLLNLPTGRDNRFIRRRSTLARNELNLRLRRKGHRALLKKEIEPDERLATGLGTTEIIQSAAAYARVKLHELTEGSLKGLQQPPVRGAVK</sequence>
<name>A0A084WFC7_ANOSI</name>
<dbReference type="EMBL" id="KE525342">
    <property type="protein sequence ID" value="KFB48921.1"/>
    <property type="molecule type" value="Genomic_DNA"/>
</dbReference>
<keyword evidence="3" id="KW-1185">Reference proteome</keyword>
<dbReference type="Proteomes" id="UP000030765">
    <property type="component" value="Unassembled WGS sequence"/>
</dbReference>
<proteinExistence type="predicted"/>
<reference evidence="1 3" key="1">
    <citation type="journal article" date="2014" name="BMC Genomics">
        <title>Genome sequence of Anopheles sinensis provides insight into genetics basis of mosquito competence for malaria parasites.</title>
        <authorList>
            <person name="Zhou D."/>
            <person name="Zhang D."/>
            <person name="Ding G."/>
            <person name="Shi L."/>
            <person name="Hou Q."/>
            <person name="Ye Y."/>
            <person name="Xu Y."/>
            <person name="Zhou H."/>
            <person name="Xiong C."/>
            <person name="Li S."/>
            <person name="Yu J."/>
            <person name="Hong S."/>
            <person name="Yu X."/>
            <person name="Zou P."/>
            <person name="Chen C."/>
            <person name="Chang X."/>
            <person name="Wang W."/>
            <person name="Lv Y."/>
            <person name="Sun Y."/>
            <person name="Ma L."/>
            <person name="Shen B."/>
            <person name="Zhu C."/>
        </authorList>
    </citation>
    <scope>NUCLEOTIDE SEQUENCE [LARGE SCALE GENOMIC DNA]</scope>
</reference>
<evidence type="ECO:0000313" key="1">
    <source>
        <dbReference type="EMBL" id="KFB48921.1"/>
    </source>
</evidence>